<comment type="function">
    <text evidence="3">Binds together with bS18 to 16S ribosomal RNA.</text>
</comment>
<dbReference type="SUPFAM" id="SSF54995">
    <property type="entry name" value="Ribosomal protein S6"/>
    <property type="match status" value="1"/>
</dbReference>
<comment type="caution">
    <text evidence="4">The sequence shown here is derived from an EMBL/GenBank/DDBJ whole genome shotgun (WGS) entry which is preliminary data.</text>
</comment>
<keyword evidence="3" id="KW-0694">RNA-binding</keyword>
<dbReference type="GO" id="GO:0070181">
    <property type="term" value="F:small ribosomal subunit rRNA binding"/>
    <property type="evidence" value="ECO:0007669"/>
    <property type="project" value="TreeGrafter"/>
</dbReference>
<dbReference type="InterPro" id="IPR014717">
    <property type="entry name" value="Transl_elong_EF1B/ribsomal_bS6"/>
</dbReference>
<dbReference type="InterPro" id="IPR020814">
    <property type="entry name" value="Ribosomal_S6_plastid/chlpt"/>
</dbReference>
<dbReference type="CDD" id="cd00473">
    <property type="entry name" value="bS6"/>
    <property type="match status" value="1"/>
</dbReference>
<reference evidence="5" key="1">
    <citation type="submission" date="2017-09" db="EMBL/GenBank/DDBJ databases">
        <title>Depth-based differentiation of microbial function through sediment-hosted aquifers and enrichment of novel symbionts in the deep terrestrial subsurface.</title>
        <authorList>
            <person name="Probst A.J."/>
            <person name="Ladd B."/>
            <person name="Jarett J.K."/>
            <person name="Geller-Mcgrath D.E."/>
            <person name="Sieber C.M.K."/>
            <person name="Emerson J.B."/>
            <person name="Anantharaman K."/>
            <person name="Thomas B.C."/>
            <person name="Malmstrom R."/>
            <person name="Stieglmeier M."/>
            <person name="Klingl A."/>
            <person name="Woyke T."/>
            <person name="Ryan C.M."/>
            <person name="Banfield J.F."/>
        </authorList>
    </citation>
    <scope>NUCLEOTIDE SEQUENCE [LARGE SCALE GENOMIC DNA]</scope>
</reference>
<dbReference type="GO" id="GO:0006412">
    <property type="term" value="P:translation"/>
    <property type="evidence" value="ECO:0007669"/>
    <property type="project" value="UniProtKB-UniRule"/>
</dbReference>
<dbReference type="Pfam" id="PF01250">
    <property type="entry name" value="Ribosomal_S6"/>
    <property type="match status" value="1"/>
</dbReference>
<dbReference type="InterPro" id="IPR000529">
    <property type="entry name" value="Ribosomal_bS6"/>
</dbReference>
<sequence length="156" mass="17584">MIYEILYIIPSKFSDSEIEGVEGHINEILVRNEAKVLKTSNLGKIKLAYPIKREKHGTYVLTYIEVAGVNLAKIDQDLRLSEEVLRHVLVKRPEGVSEKNYTIGTYVEPLTSEGKRTRGKRETVKEEAVKPAKKLSTAALDKKLDEILDSDIASDM</sequence>
<dbReference type="PANTHER" id="PTHR21011:SF1">
    <property type="entry name" value="SMALL RIBOSOMAL SUBUNIT PROTEIN BS6M"/>
    <property type="match status" value="1"/>
</dbReference>
<protein>
    <recommendedName>
        <fullName evidence="2 3">Small ribosomal subunit protein bS6</fullName>
    </recommendedName>
</protein>
<dbReference type="EMBL" id="PFWT01000003">
    <property type="protein sequence ID" value="PJA47031.1"/>
    <property type="molecule type" value="Genomic_DNA"/>
</dbReference>
<evidence type="ECO:0000313" key="5">
    <source>
        <dbReference type="Proteomes" id="UP000231263"/>
    </source>
</evidence>
<keyword evidence="3" id="KW-0687">Ribonucleoprotein</keyword>
<dbReference type="InterPro" id="IPR035980">
    <property type="entry name" value="Ribosomal_bS6_sf"/>
</dbReference>
<dbReference type="GO" id="GO:0003735">
    <property type="term" value="F:structural constituent of ribosome"/>
    <property type="evidence" value="ECO:0007669"/>
    <property type="project" value="InterPro"/>
</dbReference>
<dbReference type="AlphaFoldDB" id="A0A2M7XGN9"/>
<evidence type="ECO:0000256" key="1">
    <source>
        <dbReference type="ARBA" id="ARBA00009512"/>
    </source>
</evidence>
<dbReference type="HAMAP" id="MF_00360">
    <property type="entry name" value="Ribosomal_bS6"/>
    <property type="match status" value="1"/>
</dbReference>
<organism evidence="4 5">
    <name type="scientific">Candidatus Uhrbacteria bacterium CG_4_9_14_3_um_filter_41_35</name>
    <dbReference type="NCBI Taxonomy" id="1975034"/>
    <lineage>
        <taxon>Bacteria</taxon>
        <taxon>Candidatus Uhriibacteriota</taxon>
    </lineage>
</organism>
<dbReference type="PANTHER" id="PTHR21011">
    <property type="entry name" value="MITOCHONDRIAL 28S RIBOSOMAL PROTEIN S6"/>
    <property type="match status" value="1"/>
</dbReference>
<dbReference type="GO" id="GO:0005737">
    <property type="term" value="C:cytoplasm"/>
    <property type="evidence" value="ECO:0007669"/>
    <property type="project" value="UniProtKB-ARBA"/>
</dbReference>
<dbReference type="GO" id="GO:0005840">
    <property type="term" value="C:ribosome"/>
    <property type="evidence" value="ECO:0007669"/>
    <property type="project" value="UniProtKB-KW"/>
</dbReference>
<comment type="similarity">
    <text evidence="1 3">Belongs to the bacterial ribosomal protein bS6 family.</text>
</comment>
<accession>A0A2M7XGN9</accession>
<keyword evidence="3" id="KW-0699">rRNA-binding</keyword>
<dbReference type="NCBIfam" id="TIGR00166">
    <property type="entry name" value="S6"/>
    <property type="match status" value="1"/>
</dbReference>
<gene>
    <name evidence="3 4" type="primary">rpsF</name>
    <name evidence="4" type="ORF">CO173_00450</name>
</gene>
<dbReference type="GO" id="GO:1990904">
    <property type="term" value="C:ribonucleoprotein complex"/>
    <property type="evidence" value="ECO:0007669"/>
    <property type="project" value="UniProtKB-KW"/>
</dbReference>
<keyword evidence="3 4" id="KW-0689">Ribosomal protein</keyword>
<evidence type="ECO:0000256" key="3">
    <source>
        <dbReference type="HAMAP-Rule" id="MF_00360"/>
    </source>
</evidence>
<proteinExistence type="inferred from homology"/>
<dbReference type="Gene3D" id="3.30.70.60">
    <property type="match status" value="1"/>
</dbReference>
<dbReference type="Proteomes" id="UP000231263">
    <property type="component" value="Unassembled WGS sequence"/>
</dbReference>
<name>A0A2M7XGN9_9BACT</name>
<evidence type="ECO:0000313" key="4">
    <source>
        <dbReference type="EMBL" id="PJA47031.1"/>
    </source>
</evidence>
<evidence type="ECO:0000256" key="2">
    <source>
        <dbReference type="ARBA" id="ARBA00035294"/>
    </source>
</evidence>